<keyword evidence="2" id="KW-1185">Reference proteome</keyword>
<organism evidence="1 2">
    <name type="scientific">Niabella yanshanensis</name>
    <dbReference type="NCBI Taxonomy" id="577386"/>
    <lineage>
        <taxon>Bacteria</taxon>
        <taxon>Pseudomonadati</taxon>
        <taxon>Bacteroidota</taxon>
        <taxon>Chitinophagia</taxon>
        <taxon>Chitinophagales</taxon>
        <taxon>Chitinophagaceae</taxon>
        <taxon>Niabella</taxon>
    </lineage>
</organism>
<dbReference type="EMBL" id="CP139960">
    <property type="protein sequence ID" value="WQD38390.1"/>
    <property type="molecule type" value="Genomic_DNA"/>
</dbReference>
<gene>
    <name evidence="1" type="ORF">U0035_22200</name>
</gene>
<evidence type="ECO:0000313" key="1">
    <source>
        <dbReference type="EMBL" id="WQD38390.1"/>
    </source>
</evidence>
<dbReference type="Proteomes" id="UP001325680">
    <property type="component" value="Chromosome"/>
</dbReference>
<evidence type="ECO:0008006" key="3">
    <source>
        <dbReference type="Google" id="ProtNLM"/>
    </source>
</evidence>
<sequence>MKKNITLLLLILCISGCGLEERKKELDERELRVAERERMVILKEKELLLFEDSLKRNMVLKDSSLLLADSSSLPLPDSLSGAWDVTMLCTKTNCSGFAVGDTRKETWLFIKRDEAVSVRAMQGEKLIRVYVGTFKGEGFQLSVPPTATDSLSSSMTVDLRLENINKLSGERVIRQADGCSSFFKVDVTRSAVSKTNL</sequence>
<dbReference type="RefSeq" id="WP_114791151.1">
    <property type="nucleotide sequence ID" value="NZ_CP139960.1"/>
</dbReference>
<name>A0ABZ0W552_9BACT</name>
<evidence type="ECO:0000313" key="2">
    <source>
        <dbReference type="Proteomes" id="UP001325680"/>
    </source>
</evidence>
<accession>A0ABZ0W552</accession>
<reference evidence="1 2" key="1">
    <citation type="submission" date="2023-12" db="EMBL/GenBank/DDBJ databases">
        <title>Genome sequencing and assembly of bacterial species from a model synthetic community.</title>
        <authorList>
            <person name="Hogle S.L."/>
        </authorList>
    </citation>
    <scope>NUCLEOTIDE SEQUENCE [LARGE SCALE GENOMIC DNA]</scope>
    <source>
        <strain evidence="1 2">HAMBI_3031</strain>
    </source>
</reference>
<protein>
    <recommendedName>
        <fullName evidence="3">Lipoprotein</fullName>
    </recommendedName>
</protein>
<proteinExistence type="predicted"/>